<organism evidence="2 3">
    <name type="scientific">Mycena maculata</name>
    <dbReference type="NCBI Taxonomy" id="230809"/>
    <lineage>
        <taxon>Eukaryota</taxon>
        <taxon>Fungi</taxon>
        <taxon>Dikarya</taxon>
        <taxon>Basidiomycota</taxon>
        <taxon>Agaricomycotina</taxon>
        <taxon>Agaricomycetes</taxon>
        <taxon>Agaricomycetidae</taxon>
        <taxon>Agaricales</taxon>
        <taxon>Marasmiineae</taxon>
        <taxon>Mycenaceae</taxon>
        <taxon>Mycena</taxon>
    </lineage>
</organism>
<gene>
    <name evidence="2" type="ORF">DFH07DRAFT_728535</name>
</gene>
<keyword evidence="3" id="KW-1185">Reference proteome</keyword>
<accession>A0AAD7NZX5</accession>
<evidence type="ECO:0000256" key="1">
    <source>
        <dbReference type="SAM" id="MobiDB-lite"/>
    </source>
</evidence>
<dbReference type="AlphaFoldDB" id="A0AAD7NZX5"/>
<sequence>LVSEASTARRHMRKHAEIYRKWCKKNDFESKLEEDIQARKKAAADAEEAKSQLHQQTLEPHLQEKPERVVPYSDTLFRDAALEWLIATDQPIDALTHPKFKEMIDIAARAPNGVKIPGRKATREEIIDLFKRQMDNLRVRINVSVSFVPPSAYSLGWPTERQGHW</sequence>
<comment type="caution">
    <text evidence="2">The sequence shown here is derived from an EMBL/GenBank/DDBJ whole genome shotgun (WGS) entry which is preliminary data.</text>
</comment>
<feature type="region of interest" description="Disordered" evidence="1">
    <location>
        <begin position="43"/>
        <end position="66"/>
    </location>
</feature>
<dbReference type="Proteomes" id="UP001215280">
    <property type="component" value="Unassembled WGS sequence"/>
</dbReference>
<evidence type="ECO:0000313" key="2">
    <source>
        <dbReference type="EMBL" id="KAJ7781962.1"/>
    </source>
</evidence>
<proteinExistence type="predicted"/>
<dbReference type="EMBL" id="JARJLG010000004">
    <property type="protein sequence ID" value="KAJ7781962.1"/>
    <property type="molecule type" value="Genomic_DNA"/>
</dbReference>
<protein>
    <submittedName>
        <fullName evidence="2">Uncharacterized protein</fullName>
    </submittedName>
</protein>
<feature type="non-terminal residue" evidence="2">
    <location>
        <position position="1"/>
    </location>
</feature>
<reference evidence="2" key="1">
    <citation type="submission" date="2023-03" db="EMBL/GenBank/DDBJ databases">
        <title>Massive genome expansion in bonnet fungi (Mycena s.s.) driven by repeated elements and novel gene families across ecological guilds.</title>
        <authorList>
            <consortium name="Lawrence Berkeley National Laboratory"/>
            <person name="Harder C.B."/>
            <person name="Miyauchi S."/>
            <person name="Viragh M."/>
            <person name="Kuo A."/>
            <person name="Thoen E."/>
            <person name="Andreopoulos B."/>
            <person name="Lu D."/>
            <person name="Skrede I."/>
            <person name="Drula E."/>
            <person name="Henrissat B."/>
            <person name="Morin E."/>
            <person name="Kohler A."/>
            <person name="Barry K."/>
            <person name="LaButti K."/>
            <person name="Morin E."/>
            <person name="Salamov A."/>
            <person name="Lipzen A."/>
            <person name="Mereny Z."/>
            <person name="Hegedus B."/>
            <person name="Baldrian P."/>
            <person name="Stursova M."/>
            <person name="Weitz H."/>
            <person name="Taylor A."/>
            <person name="Grigoriev I.V."/>
            <person name="Nagy L.G."/>
            <person name="Martin F."/>
            <person name="Kauserud H."/>
        </authorList>
    </citation>
    <scope>NUCLEOTIDE SEQUENCE</scope>
    <source>
        <strain evidence="2">CBHHK188m</strain>
    </source>
</reference>
<name>A0AAD7NZX5_9AGAR</name>
<evidence type="ECO:0000313" key="3">
    <source>
        <dbReference type="Proteomes" id="UP001215280"/>
    </source>
</evidence>